<keyword evidence="3" id="KW-1185">Reference proteome</keyword>
<accession>A0A8I2YW33</accession>
<reference evidence="2" key="1">
    <citation type="submission" date="2021-03" db="EMBL/GenBank/DDBJ databases">
        <title>Evolutionary innovations through gain and loss of genes in the ectomycorrhizal Boletales.</title>
        <authorList>
            <person name="Wu G."/>
            <person name="Miyauchi S."/>
            <person name="Morin E."/>
            <person name="Yang Z.-L."/>
            <person name="Xu J."/>
            <person name="Martin F.M."/>
        </authorList>
    </citation>
    <scope>NUCLEOTIDE SEQUENCE</scope>
    <source>
        <strain evidence="2">BR01</strain>
    </source>
</reference>
<gene>
    <name evidence="2" type="ORF">JVT61DRAFT_11663</name>
</gene>
<dbReference type="InterPro" id="IPR000909">
    <property type="entry name" value="PLipase_C_PInositol-sp_X_dom"/>
</dbReference>
<dbReference type="Proteomes" id="UP000683000">
    <property type="component" value="Unassembled WGS sequence"/>
</dbReference>
<protein>
    <submittedName>
        <fullName evidence="2">PLC-like phosphodiesterase</fullName>
    </submittedName>
</protein>
<dbReference type="GO" id="GO:0006629">
    <property type="term" value="P:lipid metabolic process"/>
    <property type="evidence" value="ECO:0007669"/>
    <property type="project" value="InterPro"/>
</dbReference>
<dbReference type="PANTHER" id="PTHR13593">
    <property type="match status" value="1"/>
</dbReference>
<evidence type="ECO:0000313" key="3">
    <source>
        <dbReference type="Proteomes" id="UP000683000"/>
    </source>
</evidence>
<dbReference type="EMBL" id="JAGFBS010000005">
    <property type="protein sequence ID" value="KAG6379215.1"/>
    <property type="molecule type" value="Genomic_DNA"/>
</dbReference>
<dbReference type="SMART" id="SM00148">
    <property type="entry name" value="PLCXc"/>
    <property type="match status" value="1"/>
</dbReference>
<organism evidence="2 3">
    <name type="scientific">Boletus reticuloceps</name>
    <dbReference type="NCBI Taxonomy" id="495285"/>
    <lineage>
        <taxon>Eukaryota</taxon>
        <taxon>Fungi</taxon>
        <taxon>Dikarya</taxon>
        <taxon>Basidiomycota</taxon>
        <taxon>Agaricomycotina</taxon>
        <taxon>Agaricomycetes</taxon>
        <taxon>Agaricomycetidae</taxon>
        <taxon>Boletales</taxon>
        <taxon>Boletineae</taxon>
        <taxon>Boletaceae</taxon>
        <taxon>Boletoideae</taxon>
        <taxon>Boletus</taxon>
    </lineage>
</organism>
<dbReference type="OrthoDB" id="1046782at2759"/>
<proteinExistence type="predicted"/>
<dbReference type="AlphaFoldDB" id="A0A8I2YW33"/>
<dbReference type="InterPro" id="IPR017946">
    <property type="entry name" value="PLC-like_Pdiesterase_TIM-brl"/>
</dbReference>
<dbReference type="InterPro" id="IPR051057">
    <property type="entry name" value="PI-PLC_domain"/>
</dbReference>
<dbReference type="SUPFAM" id="SSF51695">
    <property type="entry name" value="PLC-like phosphodiesterases"/>
    <property type="match status" value="1"/>
</dbReference>
<name>A0A8I2YW33_9AGAM</name>
<feature type="domain" description="Phosphatidylinositol-specific phospholipase C X" evidence="1">
    <location>
        <begin position="106"/>
        <end position="246"/>
    </location>
</feature>
<dbReference type="Pfam" id="PF00388">
    <property type="entry name" value="PI-PLC-X"/>
    <property type="match status" value="1"/>
</dbReference>
<sequence length="283" mass="31791">MRLTISNQTHDGLLCRFGSKKGGEHYLLVPSLSDSIPFSPKSTSLWFLGSSVAIKLTMAPGRKWERVTLQGDSPWIIYRNRLSRKHHVLVVLPYRDTSRFLASIPDSAPLSCLMLPGTHETMALYGWPISQCQYKSLDTQLHAGIRVTDIRLSIIDGRLIAYHGIFPEFTPFADILVTLHDFLTSPTTASETVVVSIKQEDWDTELFPQLVHDEIVASPGGLQMWFLENRIPNLGEVRGKAVMFSRFGSDGCANGIHPPIWPDSAKEGFDWECDGTLVRTHDW</sequence>
<comment type="caution">
    <text evidence="2">The sequence shown here is derived from an EMBL/GenBank/DDBJ whole genome shotgun (WGS) entry which is preliminary data.</text>
</comment>
<evidence type="ECO:0000259" key="1">
    <source>
        <dbReference type="SMART" id="SM00148"/>
    </source>
</evidence>
<evidence type="ECO:0000313" key="2">
    <source>
        <dbReference type="EMBL" id="KAG6379215.1"/>
    </source>
</evidence>
<dbReference type="PANTHER" id="PTHR13593:SF148">
    <property type="entry name" value="PHOSPHATIDYLINOSITOL-SPECIFIC PHOSPHOLIPASE C X DOMAIN-CONTAINING PROTEIN"/>
    <property type="match status" value="1"/>
</dbReference>
<dbReference type="Gene3D" id="3.20.20.190">
    <property type="entry name" value="Phosphatidylinositol (PI) phosphodiesterase"/>
    <property type="match status" value="1"/>
</dbReference>
<dbReference type="PROSITE" id="PS50007">
    <property type="entry name" value="PIPLC_X_DOMAIN"/>
    <property type="match status" value="1"/>
</dbReference>
<dbReference type="GO" id="GO:0008081">
    <property type="term" value="F:phosphoric diester hydrolase activity"/>
    <property type="evidence" value="ECO:0007669"/>
    <property type="project" value="InterPro"/>
</dbReference>